<feature type="binding site" evidence="1">
    <location>
        <position position="91"/>
    </location>
    <ligand>
        <name>Mg(2+)</name>
        <dbReference type="ChEBI" id="CHEBI:18420"/>
        <label>1</label>
    </ligand>
</feature>
<dbReference type="Proteomes" id="UP000264179">
    <property type="component" value="Unassembled WGS sequence"/>
</dbReference>
<feature type="binding site" evidence="1">
    <location>
        <position position="107"/>
    </location>
    <ligand>
        <name>Mg(2+)</name>
        <dbReference type="ChEBI" id="CHEBI:18420"/>
        <label>1</label>
    </ligand>
</feature>
<feature type="non-terminal residue" evidence="3">
    <location>
        <position position="108"/>
    </location>
</feature>
<name>A0A3D5NA79_9PROT</name>
<dbReference type="InterPro" id="IPR015797">
    <property type="entry name" value="NUDIX_hydrolase-like_dom_sf"/>
</dbReference>
<evidence type="ECO:0000313" key="4">
    <source>
        <dbReference type="Proteomes" id="UP000264179"/>
    </source>
</evidence>
<accession>A0A3D5NA79</accession>
<gene>
    <name evidence="3" type="primary">nudF</name>
    <name evidence="3" type="ORF">DHR80_12710</name>
</gene>
<sequence length="108" mass="12365">MSPKNYEIIEHSRGWNGYFKLDVYRLRHDTFEGGKSAILDREVLERGHAVAVLPYDPVSDEVVLIEQFRPGAISVQKTYPDMPLWLNEIVAGIIEDGEEPQDVAHRET</sequence>
<proteinExistence type="predicted"/>
<dbReference type="EC" id="3.6.1.13" evidence="3"/>
<dbReference type="RefSeq" id="WP_277277760.1">
    <property type="nucleotide sequence ID" value="NZ_DPOP01000098.1"/>
</dbReference>
<dbReference type="NCBIfam" id="TIGR00052">
    <property type="entry name" value="nudix-type nucleoside diphosphatase, YffH/AdpP family"/>
    <property type="match status" value="1"/>
</dbReference>
<dbReference type="GO" id="GO:0046872">
    <property type="term" value="F:metal ion binding"/>
    <property type="evidence" value="ECO:0007669"/>
    <property type="project" value="UniProtKB-KW"/>
</dbReference>
<comment type="caution">
    <text evidence="3">The sequence shown here is derived from an EMBL/GenBank/DDBJ whole genome shotgun (WGS) entry which is preliminary data.</text>
</comment>
<dbReference type="PROSITE" id="PS51462">
    <property type="entry name" value="NUDIX"/>
    <property type="match status" value="1"/>
</dbReference>
<comment type="cofactor">
    <cofactor evidence="1">
        <name>Mg(2+)</name>
        <dbReference type="ChEBI" id="CHEBI:18420"/>
    </cofactor>
</comment>
<reference evidence="3 4" key="1">
    <citation type="journal article" date="2018" name="Nat. Biotechnol.">
        <title>A standardized bacterial taxonomy based on genome phylogeny substantially revises the tree of life.</title>
        <authorList>
            <person name="Parks D.H."/>
            <person name="Chuvochina M."/>
            <person name="Waite D.W."/>
            <person name="Rinke C."/>
            <person name="Skarshewski A."/>
            <person name="Chaumeil P.A."/>
            <person name="Hugenholtz P."/>
        </authorList>
    </citation>
    <scope>NUCLEOTIDE SEQUENCE [LARGE SCALE GENOMIC DNA]</scope>
    <source>
        <strain evidence="3">UBA9881</strain>
    </source>
</reference>
<dbReference type="EMBL" id="DPOP01000098">
    <property type="protein sequence ID" value="HCW68033.1"/>
    <property type="molecule type" value="Genomic_DNA"/>
</dbReference>
<evidence type="ECO:0000259" key="2">
    <source>
        <dbReference type="PROSITE" id="PS51462"/>
    </source>
</evidence>
<feature type="domain" description="Nudix hydrolase" evidence="2">
    <location>
        <begin position="45"/>
        <end position="108"/>
    </location>
</feature>
<dbReference type="InterPro" id="IPR000086">
    <property type="entry name" value="NUDIX_hydrolase_dom"/>
</dbReference>
<evidence type="ECO:0000313" key="3">
    <source>
        <dbReference type="EMBL" id="HCW68033.1"/>
    </source>
</evidence>
<organism evidence="3 4">
    <name type="scientific">Thalassospira lucentensis</name>
    <dbReference type="NCBI Taxonomy" id="168935"/>
    <lineage>
        <taxon>Bacteria</taxon>
        <taxon>Pseudomonadati</taxon>
        <taxon>Pseudomonadota</taxon>
        <taxon>Alphaproteobacteria</taxon>
        <taxon>Rhodospirillales</taxon>
        <taxon>Thalassospiraceae</taxon>
        <taxon>Thalassospira</taxon>
    </lineage>
</organism>
<evidence type="ECO:0000256" key="1">
    <source>
        <dbReference type="PIRSR" id="PIRSR604385-2"/>
    </source>
</evidence>
<dbReference type="GO" id="GO:0047631">
    <property type="term" value="F:ADP-ribose diphosphatase activity"/>
    <property type="evidence" value="ECO:0007669"/>
    <property type="project" value="UniProtKB-EC"/>
</dbReference>
<dbReference type="SUPFAM" id="SSF55811">
    <property type="entry name" value="Nudix"/>
    <property type="match status" value="1"/>
</dbReference>
<keyword evidence="3" id="KW-0378">Hydrolase</keyword>
<dbReference type="Gene3D" id="3.90.79.10">
    <property type="entry name" value="Nucleoside Triphosphate Pyrophosphohydrolase"/>
    <property type="match status" value="1"/>
</dbReference>
<keyword evidence="1" id="KW-0479">Metal-binding</keyword>
<dbReference type="InterPro" id="IPR004385">
    <property type="entry name" value="NDP_pyrophosphatase"/>
</dbReference>
<keyword evidence="1" id="KW-0460">Magnesium</keyword>
<protein>
    <submittedName>
        <fullName evidence="3">ADP-ribose diphosphatase</fullName>
        <ecNumber evidence="3">3.6.1.13</ecNumber>
    </submittedName>
</protein>
<dbReference type="AlphaFoldDB" id="A0A3D5NA79"/>
<dbReference type="STRING" id="168935.AUP42_12745"/>